<reference evidence="3" key="1">
    <citation type="submission" date="2016-06" db="EMBL/GenBank/DDBJ databases">
        <authorList>
            <person name="Rodrigo-Torres Lidia"/>
            <person name="Arahal R.David."/>
        </authorList>
    </citation>
    <scope>NUCLEOTIDE SEQUENCE [LARGE SCALE GENOMIC DNA]</scope>
    <source>
        <strain evidence="3">CECT 7223</strain>
    </source>
</reference>
<dbReference type="InterPro" id="IPR012337">
    <property type="entry name" value="RNaseH-like_sf"/>
</dbReference>
<sequence length="110" mass="12457">MTYIEPTLWAQKQFGQAHLNDPRRTQRLVALAASLAEQPGVPVSKLIISPAEMEGAYRFIRNEQIKAEDIAEAGFYVTAQEALEQQTLLALESCLRRHHFSQLLPSQHSR</sequence>
<dbReference type="InterPro" id="IPR038215">
    <property type="entry name" value="TN5-like_N_sf"/>
</dbReference>
<dbReference type="Gene3D" id="1.10.246.40">
    <property type="entry name" value="Tn5 transposase, domain 1"/>
    <property type="match status" value="1"/>
</dbReference>
<evidence type="ECO:0000259" key="1">
    <source>
        <dbReference type="Pfam" id="PF14706"/>
    </source>
</evidence>
<name>A0A1C3J1S5_9VIBR</name>
<organism evidence="2 3">
    <name type="scientific">Vibrio atlanticus</name>
    <dbReference type="NCBI Taxonomy" id="693153"/>
    <lineage>
        <taxon>Bacteria</taxon>
        <taxon>Pseudomonadati</taxon>
        <taxon>Pseudomonadota</taxon>
        <taxon>Gammaproteobacteria</taxon>
        <taxon>Vibrionales</taxon>
        <taxon>Vibrionaceae</taxon>
        <taxon>Vibrio</taxon>
    </lineage>
</organism>
<evidence type="ECO:0000313" key="3">
    <source>
        <dbReference type="Proteomes" id="UP000092876"/>
    </source>
</evidence>
<proteinExistence type="predicted"/>
<dbReference type="Proteomes" id="UP000092876">
    <property type="component" value="Unassembled WGS sequence"/>
</dbReference>
<evidence type="ECO:0000313" key="2">
    <source>
        <dbReference type="EMBL" id="SBS67537.1"/>
    </source>
</evidence>
<feature type="domain" description="Transposase Tn5-like N-terminal" evidence="1">
    <location>
        <begin position="8"/>
        <end position="65"/>
    </location>
</feature>
<dbReference type="Pfam" id="PF14706">
    <property type="entry name" value="Tnp_DNA_bind"/>
    <property type="match status" value="1"/>
</dbReference>
<dbReference type="EC" id="3.1.-.-" evidence="2"/>
<dbReference type="InterPro" id="IPR014735">
    <property type="entry name" value="Transposase_Tn5-like_N"/>
</dbReference>
<dbReference type="GO" id="GO:0016787">
    <property type="term" value="F:hydrolase activity"/>
    <property type="evidence" value="ECO:0007669"/>
    <property type="project" value="UniProtKB-KW"/>
</dbReference>
<dbReference type="AlphaFoldDB" id="A0A1C3J1S5"/>
<accession>A0A1C3J1S5</accession>
<keyword evidence="2" id="KW-0378">Hydrolase</keyword>
<dbReference type="EMBL" id="FLQP01000062">
    <property type="protein sequence ID" value="SBS67537.1"/>
    <property type="molecule type" value="Genomic_DNA"/>
</dbReference>
<dbReference type="SUPFAM" id="SSF53098">
    <property type="entry name" value="Ribonuclease H-like"/>
    <property type="match status" value="1"/>
</dbReference>
<protein>
    <submittedName>
        <fullName evidence="2">Transposase for transposon Tn5</fullName>
        <ecNumber evidence="2">3.1.-.-</ecNumber>
    </submittedName>
</protein>
<gene>
    <name evidence="2" type="primary">tnpA_1</name>
    <name evidence="2" type="ORF">VAT7223_03764</name>
</gene>